<dbReference type="AlphaFoldDB" id="W2SVM5"/>
<dbReference type="Proteomes" id="UP000053676">
    <property type="component" value="Unassembled WGS sequence"/>
</dbReference>
<evidence type="ECO:0000313" key="1">
    <source>
        <dbReference type="EMBL" id="ETN72861.1"/>
    </source>
</evidence>
<evidence type="ECO:0000313" key="2">
    <source>
        <dbReference type="Proteomes" id="UP000053676"/>
    </source>
</evidence>
<name>W2SVM5_NECAM</name>
<sequence length="91" mass="11012">MVGARGWKADYALVVTWERMSYGGAPKITDMSKYEQAKRWEEFVTVFTEKKKWRISSKIPIKWFWQRMKYVRTVCLTMRISIGRPHRKVEH</sequence>
<reference evidence="2" key="1">
    <citation type="journal article" date="2014" name="Nat. Genet.">
        <title>Genome of the human hookworm Necator americanus.</title>
        <authorList>
            <person name="Tang Y.T."/>
            <person name="Gao X."/>
            <person name="Rosa B.A."/>
            <person name="Abubucker S."/>
            <person name="Hallsworth-Pepin K."/>
            <person name="Martin J."/>
            <person name="Tyagi R."/>
            <person name="Heizer E."/>
            <person name="Zhang X."/>
            <person name="Bhonagiri-Palsikar V."/>
            <person name="Minx P."/>
            <person name="Warren W.C."/>
            <person name="Wang Q."/>
            <person name="Zhan B."/>
            <person name="Hotez P.J."/>
            <person name="Sternberg P.W."/>
            <person name="Dougall A."/>
            <person name="Gaze S.T."/>
            <person name="Mulvenna J."/>
            <person name="Sotillo J."/>
            <person name="Ranganathan S."/>
            <person name="Rabelo E.M."/>
            <person name="Wilson R.K."/>
            <person name="Felgner P.L."/>
            <person name="Bethony J."/>
            <person name="Hawdon J.M."/>
            <person name="Gasser R.B."/>
            <person name="Loukas A."/>
            <person name="Mitreva M."/>
        </authorList>
    </citation>
    <scope>NUCLEOTIDE SEQUENCE [LARGE SCALE GENOMIC DNA]</scope>
</reference>
<proteinExistence type="predicted"/>
<accession>W2SVM5</accession>
<dbReference type="KEGG" id="nai:NECAME_18645"/>
<keyword evidence="2" id="KW-1185">Reference proteome</keyword>
<protein>
    <submittedName>
        <fullName evidence="1">Uncharacterized protein</fullName>
    </submittedName>
</protein>
<gene>
    <name evidence="1" type="ORF">NECAME_18645</name>
</gene>
<organism evidence="1 2">
    <name type="scientific">Necator americanus</name>
    <name type="common">Human hookworm</name>
    <dbReference type="NCBI Taxonomy" id="51031"/>
    <lineage>
        <taxon>Eukaryota</taxon>
        <taxon>Metazoa</taxon>
        <taxon>Ecdysozoa</taxon>
        <taxon>Nematoda</taxon>
        <taxon>Chromadorea</taxon>
        <taxon>Rhabditida</taxon>
        <taxon>Rhabditina</taxon>
        <taxon>Rhabditomorpha</taxon>
        <taxon>Strongyloidea</taxon>
        <taxon>Ancylostomatidae</taxon>
        <taxon>Bunostominae</taxon>
        <taxon>Necator</taxon>
    </lineage>
</organism>
<dbReference type="EMBL" id="KI662759">
    <property type="protein sequence ID" value="ETN72861.1"/>
    <property type="molecule type" value="Genomic_DNA"/>
</dbReference>